<dbReference type="Proteomes" id="UP000199228">
    <property type="component" value="Unassembled WGS sequence"/>
</dbReference>
<evidence type="ECO:0000313" key="4">
    <source>
        <dbReference type="EMBL" id="SDB29833.1"/>
    </source>
</evidence>
<dbReference type="STRING" id="1732.SAMN02910417_02223"/>
<evidence type="ECO:0000256" key="1">
    <source>
        <dbReference type="ARBA" id="ARBA00009670"/>
    </source>
</evidence>
<dbReference type="AlphaFoldDB" id="A0A1G6CAC4"/>
<organism evidence="4 5">
    <name type="scientific">Eubacterium oxidoreducens</name>
    <dbReference type="NCBI Taxonomy" id="1732"/>
    <lineage>
        <taxon>Bacteria</taxon>
        <taxon>Bacillati</taxon>
        <taxon>Bacillota</taxon>
        <taxon>Clostridia</taxon>
        <taxon>Eubacteriales</taxon>
        <taxon>Eubacteriaceae</taxon>
        <taxon>Eubacterium</taxon>
    </lineage>
</organism>
<sequence length="539" mass="61290">MAEKTTITQGGRFKEIIGVLHKHEIMKGLSPEKVRLIIEDLGPTFVKLGQIMSMHSEILPKEYCQELEKLRSDVKPMPYEEVVNVLQEAYGQPVGDIFAKIDKEPLGSASIAQVHAATLKTGERVVMKVQREGVYEKMSRDMALLHRGMKLFRYRSYFDAVDFDEILDEMWAVAQEEMNFLIEASNIEEFARLNEEVAFVTCPVLYRKYTTPQVLIMELIDGCGVDERDKLLANGYNLEEVCRKMVDNYLKQILEDGFFHADPHPGNLRIRDGKIVWIDMGMMGRLTPRARSLLDDIIAGIATQDINRIKDGLLAIGEPTDRIDHHKLFVSLDEIVTRYATANLGSINLSEIIDAFFSAMAENKIRIPGTYTMLVRGLATIEGVVANLAPQIDILTIAKSRMNQMYLDNLDIPKELKRNGRLIYNSFKKAIEIPATTSDLLRMFMRGQTRLNLDLHATEDLSKLLTRLVRDIVMGLIVMGLLIGSSIICVTDMRPKLFGIPVIGTAGYIIAVVLAIILGWQQHRRMKKKKRRRRKKRKL</sequence>
<keyword evidence="2" id="KW-1133">Transmembrane helix</keyword>
<dbReference type="RefSeq" id="WP_090174423.1">
    <property type="nucleotide sequence ID" value="NZ_FMXR01000017.1"/>
</dbReference>
<feature type="transmembrane region" description="Helical" evidence="2">
    <location>
        <begin position="472"/>
        <end position="491"/>
    </location>
</feature>
<accession>A0A1G6CAC4</accession>
<dbReference type="CDD" id="cd05121">
    <property type="entry name" value="ABC1_ADCK3-like"/>
    <property type="match status" value="1"/>
</dbReference>
<protein>
    <submittedName>
        <fullName evidence="4">Ubiquinone biosynthesis protein</fullName>
    </submittedName>
</protein>
<dbReference type="SUPFAM" id="SSF56112">
    <property type="entry name" value="Protein kinase-like (PK-like)"/>
    <property type="match status" value="1"/>
</dbReference>
<proteinExistence type="inferred from homology"/>
<dbReference type="EMBL" id="FMXR01000017">
    <property type="protein sequence ID" value="SDB29833.1"/>
    <property type="molecule type" value="Genomic_DNA"/>
</dbReference>
<dbReference type="Pfam" id="PF03109">
    <property type="entry name" value="ABC1"/>
    <property type="match status" value="1"/>
</dbReference>
<dbReference type="InterPro" id="IPR011009">
    <property type="entry name" value="Kinase-like_dom_sf"/>
</dbReference>
<keyword evidence="2" id="KW-0812">Transmembrane</keyword>
<dbReference type="PANTHER" id="PTHR10566">
    <property type="entry name" value="CHAPERONE-ACTIVITY OF BC1 COMPLEX CABC1 -RELATED"/>
    <property type="match status" value="1"/>
</dbReference>
<dbReference type="PANTHER" id="PTHR10566:SF113">
    <property type="entry name" value="PROTEIN ACTIVITY OF BC1 COMPLEX KINASE 7, CHLOROPLASTIC"/>
    <property type="match status" value="1"/>
</dbReference>
<feature type="transmembrane region" description="Helical" evidence="2">
    <location>
        <begin position="497"/>
        <end position="520"/>
    </location>
</feature>
<dbReference type="InterPro" id="IPR004147">
    <property type="entry name" value="ABC1_dom"/>
</dbReference>
<evidence type="ECO:0000313" key="5">
    <source>
        <dbReference type="Proteomes" id="UP000199228"/>
    </source>
</evidence>
<evidence type="ECO:0000256" key="2">
    <source>
        <dbReference type="SAM" id="Phobius"/>
    </source>
</evidence>
<feature type="domain" description="ABC1 atypical kinase-like" evidence="3">
    <location>
        <begin position="69"/>
        <end position="310"/>
    </location>
</feature>
<name>A0A1G6CAC4_EUBOX</name>
<dbReference type="OrthoDB" id="9795390at2"/>
<evidence type="ECO:0000259" key="3">
    <source>
        <dbReference type="Pfam" id="PF03109"/>
    </source>
</evidence>
<keyword evidence="4" id="KW-0830">Ubiquinone</keyword>
<dbReference type="InterPro" id="IPR050154">
    <property type="entry name" value="UbiB_kinase"/>
</dbReference>
<keyword evidence="2" id="KW-0472">Membrane</keyword>
<gene>
    <name evidence="4" type="ORF">SAMN02910417_02223</name>
</gene>
<keyword evidence="5" id="KW-1185">Reference proteome</keyword>
<comment type="similarity">
    <text evidence="1">Belongs to the protein kinase superfamily. ADCK protein kinase family.</text>
</comment>
<reference evidence="4 5" key="1">
    <citation type="submission" date="2016-10" db="EMBL/GenBank/DDBJ databases">
        <authorList>
            <person name="de Groot N.N."/>
        </authorList>
    </citation>
    <scope>NUCLEOTIDE SEQUENCE [LARGE SCALE GENOMIC DNA]</scope>
    <source>
        <strain evidence="4 5">DSM 3217</strain>
    </source>
</reference>